<accession>A0A0E3BTZ8</accession>
<feature type="non-terminal residue" evidence="1">
    <location>
        <position position="1"/>
    </location>
</feature>
<name>A0A0E3BTZ8_9BURK</name>
<reference evidence="1 2" key="1">
    <citation type="submission" date="2013-09" db="EMBL/GenBank/DDBJ databases">
        <title>High correlation between genotypes and phenotypes of environmental bacteria Comamonas testosteroni strains.</title>
        <authorList>
            <person name="Liu L."/>
            <person name="Zhu W."/>
            <person name="Xia X."/>
            <person name="Xu B."/>
            <person name="Luo M."/>
            <person name="Wang G."/>
        </authorList>
    </citation>
    <scope>NUCLEOTIDE SEQUENCE [LARGE SCALE GENOMIC DNA]</scope>
    <source>
        <strain evidence="1 2">JL14</strain>
    </source>
</reference>
<evidence type="ECO:0008006" key="3">
    <source>
        <dbReference type="Google" id="ProtNLM"/>
    </source>
</evidence>
<dbReference type="InterPro" id="IPR036526">
    <property type="entry name" value="C-N_Hydrolase_sf"/>
</dbReference>
<evidence type="ECO:0000313" key="2">
    <source>
        <dbReference type="Proteomes" id="UP000029567"/>
    </source>
</evidence>
<dbReference type="Gene3D" id="3.60.110.10">
    <property type="entry name" value="Carbon-nitrogen hydrolase"/>
    <property type="match status" value="1"/>
</dbReference>
<dbReference type="EMBL" id="AWTN01000166">
    <property type="protein sequence ID" value="KGG81696.1"/>
    <property type="molecule type" value="Genomic_DNA"/>
</dbReference>
<organism evidence="1 2">
    <name type="scientific">Comamonas thiooxydans</name>
    <dbReference type="NCBI Taxonomy" id="363952"/>
    <lineage>
        <taxon>Bacteria</taxon>
        <taxon>Pseudomonadati</taxon>
        <taxon>Pseudomonadota</taxon>
        <taxon>Betaproteobacteria</taxon>
        <taxon>Burkholderiales</taxon>
        <taxon>Comamonadaceae</taxon>
        <taxon>Comamonas</taxon>
    </lineage>
</organism>
<dbReference type="SUPFAM" id="SSF56317">
    <property type="entry name" value="Carbon-nitrogen hydrolase"/>
    <property type="match status" value="1"/>
</dbReference>
<evidence type="ECO:0000313" key="1">
    <source>
        <dbReference type="EMBL" id="KGG81696.1"/>
    </source>
</evidence>
<sequence>EYRTVDGVVGIDTYFGKPPSNDAEQVERYGEIRQTIRSVSDLGKPGADAHVLVLPENTTSLDDPALDFMVSSDVLRPLQRAGKSAVVGKIGQNKDGEYLNQAVFLSPGRREVVIEQRQPAMLSMWRPWSKEHFPLDWSRDTRIDLGNGEIGRVLICYEEYIPALFLMDEFRGEHSMAIIMSSNWSATDHRLPEVQRLHSLGMAKLFDRPAVRSVNYPRSFKTDADGVKTPQKRHK</sequence>
<dbReference type="RefSeq" id="WP_165572414.1">
    <property type="nucleotide sequence ID" value="NZ_AWTN01000166.1"/>
</dbReference>
<dbReference type="AlphaFoldDB" id="A0A0E3BTZ8"/>
<proteinExistence type="predicted"/>
<gene>
    <name evidence="1" type="ORF">P245_28015</name>
</gene>
<dbReference type="Proteomes" id="UP000029567">
    <property type="component" value="Unassembled WGS sequence"/>
</dbReference>
<comment type="caution">
    <text evidence="1">The sequence shown here is derived from an EMBL/GenBank/DDBJ whole genome shotgun (WGS) entry which is preliminary data.</text>
</comment>
<protein>
    <recommendedName>
        <fullName evidence="3">CN hydrolase domain-containing protein</fullName>
    </recommendedName>
</protein>